<dbReference type="Gene3D" id="3.40.980.10">
    <property type="entry name" value="MoaB/Mog-like domain"/>
    <property type="match status" value="1"/>
</dbReference>
<dbReference type="InterPro" id="IPR050101">
    <property type="entry name" value="CinA"/>
</dbReference>
<dbReference type="HAMAP" id="MF_00226_B">
    <property type="entry name" value="CinA_B"/>
    <property type="match status" value="1"/>
</dbReference>
<protein>
    <recommendedName>
        <fullName evidence="1">Putative competence-damage inducible protein</fullName>
    </recommendedName>
</protein>
<dbReference type="InterPro" id="IPR036425">
    <property type="entry name" value="MoaB/Mog-like_dom_sf"/>
</dbReference>
<comment type="similarity">
    <text evidence="1">Belongs to the CinA family.</text>
</comment>
<dbReference type="InterPro" id="IPR008136">
    <property type="entry name" value="CinA_C"/>
</dbReference>
<dbReference type="NCBIfam" id="NF001813">
    <property type="entry name" value="PRK00549.1"/>
    <property type="match status" value="1"/>
</dbReference>
<organism evidence="3 4">
    <name type="scientific">Thermoactinomyces mirandus</name>
    <dbReference type="NCBI Taxonomy" id="2756294"/>
    <lineage>
        <taxon>Bacteria</taxon>
        <taxon>Bacillati</taxon>
        <taxon>Bacillota</taxon>
        <taxon>Bacilli</taxon>
        <taxon>Bacillales</taxon>
        <taxon>Thermoactinomycetaceae</taxon>
        <taxon>Thermoactinomyces</taxon>
    </lineage>
</organism>
<dbReference type="Pfam" id="PF00994">
    <property type="entry name" value="MoCF_biosynth"/>
    <property type="match status" value="1"/>
</dbReference>
<keyword evidence="4" id="KW-1185">Reference proteome</keyword>
<dbReference type="Proteomes" id="UP000538292">
    <property type="component" value="Unassembled WGS sequence"/>
</dbReference>
<dbReference type="SUPFAM" id="SSF142433">
    <property type="entry name" value="CinA-like"/>
    <property type="match status" value="1"/>
</dbReference>
<gene>
    <name evidence="1" type="primary">cinA</name>
    <name evidence="3" type="ORF">H2C83_15805</name>
</gene>
<dbReference type="Gene3D" id="3.90.950.20">
    <property type="entry name" value="CinA-like"/>
    <property type="match status" value="1"/>
</dbReference>
<dbReference type="Gene3D" id="3.30.70.2860">
    <property type="match status" value="1"/>
</dbReference>
<evidence type="ECO:0000313" key="3">
    <source>
        <dbReference type="EMBL" id="MBA4603733.1"/>
    </source>
</evidence>
<feature type="domain" description="MoaB/Mog" evidence="2">
    <location>
        <begin position="4"/>
        <end position="171"/>
    </location>
</feature>
<proteinExistence type="inferred from homology"/>
<dbReference type="Pfam" id="PF02464">
    <property type="entry name" value="CinA"/>
    <property type="match status" value="1"/>
</dbReference>
<sequence length="419" mass="45847">MQSEIITVGSELLSGETVDLHSSYLSRELHSLGIDVCLHTSVGDDASRLHEVLSVAHTRSELILLAGGLGPTMDDLTKEIVSEVTGAELVQDPKAVHHLKQYFKGRMEAIPANNFKQTYVFSGGFVFYNKNGTAPGLAVQVDGITYILLPGPPRELVPMFEEQVRPFLIREVISDKKQVILAKSLSFFGIGESLLEEKIKDLIQQHENPLMATYAKEIGVVVRMTAWAKSEAEANRLIDDLKRNVLDRIGEYCYSEKDESLEEVVVSELLNKGKTVSVIESCTGGLLAHLLTSIPGSSQAFYGGLVTYTNKAKENIASVPASCLREHGAVSSATAEIMTENTMKLFDTDFAVGITGVAGPAEAEEKKVGTVYIGLAESGKPVRVYQFQLKGSRRRIQLMAAKYACFLLQQCLKKGETTR</sequence>
<accession>A0A7W1XV23</accession>
<dbReference type="InterPro" id="IPR001453">
    <property type="entry name" value="MoaB/Mog_dom"/>
</dbReference>
<dbReference type="InterPro" id="IPR008135">
    <property type="entry name" value="Competence-induced_CinA"/>
</dbReference>
<dbReference type="InterPro" id="IPR041424">
    <property type="entry name" value="CinA_KH"/>
</dbReference>
<name>A0A7W1XV23_9BACL</name>
<dbReference type="AlphaFoldDB" id="A0A7W1XV23"/>
<evidence type="ECO:0000313" key="4">
    <source>
        <dbReference type="Proteomes" id="UP000538292"/>
    </source>
</evidence>
<dbReference type="NCBIfam" id="TIGR00200">
    <property type="entry name" value="cinA_nterm"/>
    <property type="match status" value="1"/>
</dbReference>
<dbReference type="SUPFAM" id="SSF53218">
    <property type="entry name" value="Molybdenum cofactor biosynthesis proteins"/>
    <property type="match status" value="1"/>
</dbReference>
<comment type="caution">
    <text evidence="3">The sequence shown here is derived from an EMBL/GenBank/DDBJ whole genome shotgun (WGS) entry which is preliminary data.</text>
</comment>
<dbReference type="PIRSF" id="PIRSF006728">
    <property type="entry name" value="CinA"/>
    <property type="match status" value="1"/>
</dbReference>
<dbReference type="Pfam" id="PF18146">
    <property type="entry name" value="CinA_KH"/>
    <property type="match status" value="1"/>
</dbReference>
<reference evidence="3 4" key="1">
    <citation type="submission" date="2020-07" db="EMBL/GenBank/DDBJ databases">
        <title>Thermoactinomyces phylogeny.</title>
        <authorList>
            <person name="Dunlap C."/>
        </authorList>
    </citation>
    <scope>NUCLEOTIDE SEQUENCE [LARGE SCALE GENOMIC DNA]</scope>
    <source>
        <strain evidence="3 4">AMNI-1</strain>
    </source>
</reference>
<evidence type="ECO:0000256" key="1">
    <source>
        <dbReference type="HAMAP-Rule" id="MF_00226"/>
    </source>
</evidence>
<dbReference type="PANTHER" id="PTHR13939">
    <property type="entry name" value="NICOTINAMIDE-NUCLEOTIDE AMIDOHYDROLASE PNCC"/>
    <property type="match status" value="1"/>
</dbReference>
<dbReference type="NCBIfam" id="TIGR00199">
    <property type="entry name" value="PncC_domain"/>
    <property type="match status" value="1"/>
</dbReference>
<dbReference type="PANTHER" id="PTHR13939:SF0">
    <property type="entry name" value="NMN AMIDOHYDROLASE-LIKE PROTEIN YFAY"/>
    <property type="match status" value="1"/>
</dbReference>
<dbReference type="SMART" id="SM00852">
    <property type="entry name" value="MoCF_biosynth"/>
    <property type="match status" value="1"/>
</dbReference>
<evidence type="ECO:0000259" key="2">
    <source>
        <dbReference type="SMART" id="SM00852"/>
    </source>
</evidence>
<dbReference type="CDD" id="cd00885">
    <property type="entry name" value="cinA"/>
    <property type="match status" value="1"/>
</dbReference>
<dbReference type="EMBL" id="JACEOL010000066">
    <property type="protein sequence ID" value="MBA4603733.1"/>
    <property type="molecule type" value="Genomic_DNA"/>
</dbReference>
<dbReference type="RefSeq" id="WP_181742206.1">
    <property type="nucleotide sequence ID" value="NZ_JACEOL010000066.1"/>
</dbReference>
<dbReference type="InterPro" id="IPR036653">
    <property type="entry name" value="CinA-like_C"/>
</dbReference>